<dbReference type="EMBL" id="BAAAGS010000037">
    <property type="protein sequence ID" value="GAA0544314.1"/>
    <property type="molecule type" value="Genomic_DNA"/>
</dbReference>
<dbReference type="SUPFAM" id="SSF53335">
    <property type="entry name" value="S-adenosyl-L-methionine-dependent methyltransferases"/>
    <property type="match status" value="1"/>
</dbReference>
<dbReference type="Pfam" id="PF08241">
    <property type="entry name" value="Methyltransf_11"/>
    <property type="match status" value="1"/>
</dbReference>
<gene>
    <name evidence="2" type="ORF">GCM10009533_49120</name>
</gene>
<dbReference type="InterPro" id="IPR013216">
    <property type="entry name" value="Methyltransf_11"/>
</dbReference>
<evidence type="ECO:0000313" key="2">
    <source>
        <dbReference type="EMBL" id="GAA0544314.1"/>
    </source>
</evidence>
<sequence length="240" mass="24948">MPNALHEALPLLAEVPDSPDFRNGYLDLLGENAGSPAETNAALWSSQTVSTLYDYGQSLARKIMTTLPASATRLPDGARVLDVGCGPGNITGMLGRVVGPEGLVLGLDISAVMLERAVRAEGAPHVGFLRADACQLPFQDNSFDAVVSIATVHNTPEPLTVLGELARVLAPGAHLTVLVLAAGGLLDHGLGLAGDLTGLFSKPTALHPEQIAQVLHASGVPTVHTHRTGSLLWVSAIKEQ</sequence>
<name>A0ABN1DJP5_SACER</name>
<evidence type="ECO:0000313" key="3">
    <source>
        <dbReference type="Proteomes" id="UP001500729"/>
    </source>
</evidence>
<dbReference type="InterPro" id="IPR029063">
    <property type="entry name" value="SAM-dependent_MTases_sf"/>
</dbReference>
<dbReference type="Proteomes" id="UP001500729">
    <property type="component" value="Unassembled WGS sequence"/>
</dbReference>
<organism evidence="2 3">
    <name type="scientific">Saccharopolyspora erythraea</name>
    <name type="common">Streptomyces erythraeus</name>
    <dbReference type="NCBI Taxonomy" id="1836"/>
    <lineage>
        <taxon>Bacteria</taxon>
        <taxon>Bacillati</taxon>
        <taxon>Actinomycetota</taxon>
        <taxon>Actinomycetes</taxon>
        <taxon>Pseudonocardiales</taxon>
        <taxon>Pseudonocardiaceae</taxon>
        <taxon>Saccharopolyspora</taxon>
    </lineage>
</organism>
<dbReference type="CDD" id="cd02440">
    <property type="entry name" value="AdoMet_MTases"/>
    <property type="match status" value="1"/>
</dbReference>
<reference evidence="2 3" key="1">
    <citation type="journal article" date="2019" name="Int. J. Syst. Evol. Microbiol.">
        <title>The Global Catalogue of Microorganisms (GCM) 10K type strain sequencing project: providing services to taxonomists for standard genome sequencing and annotation.</title>
        <authorList>
            <consortium name="The Broad Institute Genomics Platform"/>
            <consortium name="The Broad Institute Genome Sequencing Center for Infectious Disease"/>
            <person name="Wu L."/>
            <person name="Ma J."/>
        </authorList>
    </citation>
    <scope>NUCLEOTIDE SEQUENCE [LARGE SCALE GENOMIC DNA]</scope>
    <source>
        <strain evidence="2 3">JCM 10303</strain>
    </source>
</reference>
<evidence type="ECO:0000259" key="1">
    <source>
        <dbReference type="Pfam" id="PF08241"/>
    </source>
</evidence>
<dbReference type="PANTHER" id="PTHR43591">
    <property type="entry name" value="METHYLTRANSFERASE"/>
    <property type="match status" value="1"/>
</dbReference>
<accession>A0ABN1DJP5</accession>
<keyword evidence="3" id="KW-1185">Reference proteome</keyword>
<protein>
    <recommendedName>
        <fullName evidence="1">Methyltransferase type 11 domain-containing protein</fullName>
    </recommendedName>
</protein>
<dbReference type="Gene3D" id="3.40.50.150">
    <property type="entry name" value="Vaccinia Virus protein VP39"/>
    <property type="match status" value="1"/>
</dbReference>
<proteinExistence type="predicted"/>
<comment type="caution">
    <text evidence="2">The sequence shown here is derived from an EMBL/GenBank/DDBJ whole genome shotgun (WGS) entry which is preliminary data.</text>
</comment>
<feature type="domain" description="Methyltransferase type 11" evidence="1">
    <location>
        <begin position="81"/>
        <end position="175"/>
    </location>
</feature>